<keyword evidence="2" id="KW-1185">Reference proteome</keyword>
<evidence type="ECO:0000313" key="2">
    <source>
        <dbReference type="Proteomes" id="UP001302662"/>
    </source>
</evidence>
<dbReference type="KEGG" id="mees:MmiEs2_05140"/>
<gene>
    <name evidence="1" type="ORF">MmiEs2_05140</name>
</gene>
<evidence type="ECO:0000313" key="1">
    <source>
        <dbReference type="EMBL" id="WNY28329.1"/>
    </source>
</evidence>
<dbReference type="GeneID" id="85196964"/>
<dbReference type="EMBL" id="CP131062">
    <property type="protein sequence ID" value="WNY28329.1"/>
    <property type="molecule type" value="Genomic_DNA"/>
</dbReference>
<reference evidence="1 2" key="1">
    <citation type="submission" date="2023-07" db="EMBL/GenBank/DDBJ databases">
        <title>Closed genome sequence of Methanimicrococcus sp. Es2.</title>
        <authorList>
            <person name="Protasov E."/>
            <person name="Platt K."/>
            <person name="Reeh H."/>
            <person name="Poehlein A."/>
            <person name="Daniel R."/>
            <person name="Brune A."/>
        </authorList>
    </citation>
    <scope>NUCLEOTIDE SEQUENCE [LARGE SCALE GENOMIC DNA]</scope>
    <source>
        <strain evidence="1 2">Es2</strain>
    </source>
</reference>
<sequence length="47" mass="5541">MTEEPAQYLVNKRKPDYSLYLVTDRFFPPDRFLYKVQQAVFGGVTIV</sequence>
<organism evidence="1 2">
    <name type="scientific">Methanimicrococcus stummii</name>
    <dbReference type="NCBI Taxonomy" id="3028294"/>
    <lineage>
        <taxon>Archaea</taxon>
        <taxon>Methanobacteriati</taxon>
        <taxon>Methanobacteriota</taxon>
        <taxon>Stenosarchaea group</taxon>
        <taxon>Methanomicrobia</taxon>
        <taxon>Methanosarcinales</taxon>
        <taxon>Methanosarcinaceae</taxon>
        <taxon>Methanimicrococcus</taxon>
    </lineage>
</organism>
<dbReference type="RefSeq" id="WP_316559872.1">
    <property type="nucleotide sequence ID" value="NZ_CP131062.1"/>
</dbReference>
<accession>A0AA96V7U0</accession>
<proteinExistence type="predicted"/>
<protein>
    <submittedName>
        <fullName evidence="1">Uncharacterized protein</fullName>
    </submittedName>
</protein>
<dbReference type="AlphaFoldDB" id="A0AA96V7U0"/>
<name>A0AA96V7U0_9EURY</name>
<dbReference type="Proteomes" id="UP001302662">
    <property type="component" value="Chromosome"/>
</dbReference>